<organism evidence="5 6">
    <name type="scientific">Pleurostoma richardsiae</name>
    <dbReference type="NCBI Taxonomy" id="41990"/>
    <lineage>
        <taxon>Eukaryota</taxon>
        <taxon>Fungi</taxon>
        <taxon>Dikarya</taxon>
        <taxon>Ascomycota</taxon>
        <taxon>Pezizomycotina</taxon>
        <taxon>Sordariomycetes</taxon>
        <taxon>Sordariomycetidae</taxon>
        <taxon>Calosphaeriales</taxon>
        <taxon>Pleurostomataceae</taxon>
        <taxon>Pleurostoma</taxon>
    </lineage>
</organism>
<keyword evidence="4" id="KW-0964">Secreted</keyword>
<comment type="function">
    <text evidence="4">Esterase involved in the hydrolysis of xylan, a major structural heterogeneous polysaccharide found in plant biomass representing the second most abundant polysaccharide in the biosphere, after cellulose.</text>
</comment>
<dbReference type="AlphaFoldDB" id="A0AA38RKI4"/>
<dbReference type="SUPFAM" id="SSF53474">
    <property type="entry name" value="alpha/beta-Hydrolases"/>
    <property type="match status" value="2"/>
</dbReference>
<dbReference type="NCBIfam" id="TIGR01840">
    <property type="entry name" value="esterase_phb"/>
    <property type="match status" value="1"/>
</dbReference>
<dbReference type="InterPro" id="IPR010126">
    <property type="entry name" value="Esterase_phb"/>
</dbReference>
<dbReference type="Proteomes" id="UP001174694">
    <property type="component" value="Unassembled WGS sequence"/>
</dbReference>
<evidence type="ECO:0000256" key="2">
    <source>
        <dbReference type="ARBA" id="ARBA00022729"/>
    </source>
</evidence>
<evidence type="ECO:0000256" key="3">
    <source>
        <dbReference type="ARBA" id="ARBA00022801"/>
    </source>
</evidence>
<accession>A0AA38RKI4</accession>
<dbReference type="Gene3D" id="3.40.50.1820">
    <property type="entry name" value="alpha/beta hydrolase"/>
    <property type="match status" value="1"/>
</dbReference>
<protein>
    <recommendedName>
        <fullName evidence="4">Carboxylic ester hydrolase</fullName>
        <ecNumber evidence="4">3.1.1.-</ecNumber>
    </recommendedName>
</protein>
<feature type="signal peptide" evidence="4">
    <location>
        <begin position="1"/>
        <end position="17"/>
    </location>
</feature>
<gene>
    <name evidence="5" type="ORF">NKR23_g10293</name>
</gene>
<evidence type="ECO:0000313" key="5">
    <source>
        <dbReference type="EMBL" id="KAJ9134118.1"/>
    </source>
</evidence>
<feature type="chain" id="PRO_5041481643" description="Carboxylic ester hydrolase" evidence="4">
    <location>
        <begin position="18"/>
        <end position="324"/>
    </location>
</feature>
<dbReference type="EC" id="3.1.1.-" evidence="4"/>
<keyword evidence="4" id="KW-0624">Polysaccharide degradation</keyword>
<dbReference type="GO" id="GO:0005576">
    <property type="term" value="C:extracellular region"/>
    <property type="evidence" value="ECO:0007669"/>
    <property type="project" value="UniProtKB-SubCell"/>
</dbReference>
<comment type="caution">
    <text evidence="5">The sequence shown here is derived from an EMBL/GenBank/DDBJ whole genome shotgun (WGS) entry which is preliminary data.</text>
</comment>
<evidence type="ECO:0000256" key="4">
    <source>
        <dbReference type="RuleBase" id="RU367147"/>
    </source>
</evidence>
<dbReference type="PANTHER" id="PTHR43037">
    <property type="entry name" value="UNNAMED PRODUCT-RELATED"/>
    <property type="match status" value="1"/>
</dbReference>
<dbReference type="GO" id="GO:0045493">
    <property type="term" value="P:xylan catabolic process"/>
    <property type="evidence" value="ECO:0007669"/>
    <property type="project" value="UniProtKB-UniRule"/>
</dbReference>
<reference evidence="5" key="1">
    <citation type="submission" date="2022-07" db="EMBL/GenBank/DDBJ databases">
        <title>Fungi with potential for degradation of polypropylene.</title>
        <authorList>
            <person name="Gostincar C."/>
        </authorList>
    </citation>
    <scope>NUCLEOTIDE SEQUENCE</scope>
    <source>
        <strain evidence="5">EXF-13308</strain>
    </source>
</reference>
<keyword evidence="4" id="KW-0119">Carbohydrate metabolism</keyword>
<proteinExistence type="inferred from homology"/>
<name>A0AA38RKI4_9PEZI</name>
<dbReference type="InterPro" id="IPR050955">
    <property type="entry name" value="Plant_Biomass_Hydrol_Est"/>
</dbReference>
<comment type="similarity">
    <text evidence="4">Belongs to the carbohydrate esterase 1 (CE1) family.</text>
</comment>
<dbReference type="PANTHER" id="PTHR43037:SF5">
    <property type="entry name" value="FERULOYL ESTERASE"/>
    <property type="match status" value="1"/>
</dbReference>
<dbReference type="InterPro" id="IPR029058">
    <property type="entry name" value="AB_hydrolase_fold"/>
</dbReference>
<keyword evidence="1 4" id="KW-0719">Serine esterase</keyword>
<keyword evidence="6" id="KW-1185">Reference proteome</keyword>
<dbReference type="GO" id="GO:0052689">
    <property type="term" value="F:carboxylic ester hydrolase activity"/>
    <property type="evidence" value="ECO:0007669"/>
    <property type="project" value="UniProtKB-KW"/>
</dbReference>
<dbReference type="Pfam" id="PF10503">
    <property type="entry name" value="Esterase_PHB"/>
    <property type="match status" value="1"/>
</dbReference>
<evidence type="ECO:0000313" key="6">
    <source>
        <dbReference type="Proteomes" id="UP001174694"/>
    </source>
</evidence>
<dbReference type="EMBL" id="JANBVO010000045">
    <property type="protein sequence ID" value="KAJ9134118.1"/>
    <property type="molecule type" value="Genomic_DNA"/>
</dbReference>
<comment type="subcellular location">
    <subcellularLocation>
        <location evidence="4">Secreted</location>
    </subcellularLocation>
</comment>
<keyword evidence="2 4" id="KW-0732">Signal</keyword>
<keyword evidence="3 4" id="KW-0378">Hydrolase</keyword>
<sequence>MFGPSFALFTFLNIAHAASLQKITTDFGDNPRNVGFYIFVPDNLAPKPPILVNPHWCHGDATAAYAGSQYASLASQYGFIVIYPDSPNTVDKCWDVSSAETLSHDGGGDSLGIVSMVEWTLRQYNGDASRVFVTGVSSGAMMTTVLVGAYPDVFAAGSAFSGVPFGCFAPANNSGIYGYWNDDCAKGRVVHTPERWAQVVLAAYPEYSSWRPKMQIFHGMADEVLNYTDFLEEVKQWNAVFGFSQVPIQTILNTPVANWTRFTYGSIDWFEAYSAAGVPHNIQNQELTANKHYELCKSSSIYEYHSKDNVNCPTWYSGLGYSAP</sequence>
<evidence type="ECO:0000256" key="1">
    <source>
        <dbReference type="ARBA" id="ARBA00022487"/>
    </source>
</evidence>